<evidence type="ECO:0000256" key="5">
    <source>
        <dbReference type="ARBA" id="ARBA00023004"/>
    </source>
</evidence>
<protein>
    <submittedName>
        <fullName evidence="8">4Fe-4S binding protein</fullName>
    </submittedName>
</protein>
<dbReference type="PROSITE" id="PS00198">
    <property type="entry name" value="4FE4S_FER_1"/>
    <property type="match status" value="1"/>
</dbReference>
<evidence type="ECO:0000313" key="8">
    <source>
        <dbReference type="EMBL" id="MBI5250157.1"/>
    </source>
</evidence>
<dbReference type="GO" id="GO:0016625">
    <property type="term" value="F:oxidoreductase activity, acting on the aldehyde or oxo group of donors, iron-sulfur protein as acceptor"/>
    <property type="evidence" value="ECO:0007669"/>
    <property type="project" value="InterPro"/>
</dbReference>
<dbReference type="InterPro" id="IPR011898">
    <property type="entry name" value="PorD_KorD"/>
</dbReference>
<reference evidence="8" key="1">
    <citation type="submission" date="2020-07" db="EMBL/GenBank/DDBJ databases">
        <title>Huge and variable diversity of episymbiotic CPR bacteria and DPANN archaea in groundwater ecosystems.</title>
        <authorList>
            <person name="He C.Y."/>
            <person name="Keren R."/>
            <person name="Whittaker M."/>
            <person name="Farag I.F."/>
            <person name="Doudna J."/>
            <person name="Cate J.H.D."/>
            <person name="Banfield J.F."/>
        </authorList>
    </citation>
    <scope>NUCLEOTIDE SEQUENCE</scope>
    <source>
        <strain evidence="8">NC_groundwater_1664_Pr3_B-0.1um_52_9</strain>
    </source>
</reference>
<dbReference type="GO" id="GO:0046872">
    <property type="term" value="F:metal ion binding"/>
    <property type="evidence" value="ECO:0007669"/>
    <property type="project" value="UniProtKB-KW"/>
</dbReference>
<evidence type="ECO:0000256" key="6">
    <source>
        <dbReference type="ARBA" id="ARBA00023014"/>
    </source>
</evidence>
<evidence type="ECO:0000259" key="7">
    <source>
        <dbReference type="PROSITE" id="PS51379"/>
    </source>
</evidence>
<dbReference type="GO" id="GO:0051539">
    <property type="term" value="F:4 iron, 4 sulfur cluster binding"/>
    <property type="evidence" value="ECO:0007669"/>
    <property type="project" value="UniProtKB-KW"/>
</dbReference>
<feature type="domain" description="4Fe-4S ferredoxin-type" evidence="7">
    <location>
        <begin position="67"/>
        <end position="96"/>
    </location>
</feature>
<gene>
    <name evidence="8" type="ORF">HY912_11745</name>
</gene>
<evidence type="ECO:0000256" key="4">
    <source>
        <dbReference type="ARBA" id="ARBA00022737"/>
    </source>
</evidence>
<comment type="cofactor">
    <cofactor evidence="1">
        <name>[4Fe-4S] cluster</name>
        <dbReference type="ChEBI" id="CHEBI:49883"/>
    </cofactor>
</comment>
<evidence type="ECO:0000313" key="9">
    <source>
        <dbReference type="Proteomes" id="UP000807825"/>
    </source>
</evidence>
<sequence length="98" mass="11247">MTKPMDEMTWQEVEPGGVISEPGCASSYHTGTWRSEKPIYKEEICIRCQRCFIMCPDASITPDFEKNRMVWNYDYCKGCGICAYECPVNAIEMVQEGE</sequence>
<keyword evidence="5" id="KW-0408">Iron</keyword>
<comment type="caution">
    <text evidence="8">The sequence shown here is derived from an EMBL/GenBank/DDBJ whole genome shotgun (WGS) entry which is preliminary data.</text>
</comment>
<dbReference type="AlphaFoldDB" id="A0A9D6V2C8"/>
<evidence type="ECO:0000256" key="3">
    <source>
        <dbReference type="ARBA" id="ARBA00022723"/>
    </source>
</evidence>
<dbReference type="EMBL" id="JACRDE010000310">
    <property type="protein sequence ID" value="MBI5250157.1"/>
    <property type="molecule type" value="Genomic_DNA"/>
</dbReference>
<dbReference type="Pfam" id="PF14697">
    <property type="entry name" value="Fer4_21"/>
    <property type="match status" value="1"/>
</dbReference>
<proteinExistence type="predicted"/>
<dbReference type="PROSITE" id="PS51379">
    <property type="entry name" value="4FE4S_FER_2"/>
    <property type="match status" value="2"/>
</dbReference>
<keyword evidence="6" id="KW-0411">Iron-sulfur</keyword>
<dbReference type="Proteomes" id="UP000807825">
    <property type="component" value="Unassembled WGS sequence"/>
</dbReference>
<evidence type="ECO:0000256" key="2">
    <source>
        <dbReference type="ARBA" id="ARBA00022485"/>
    </source>
</evidence>
<keyword evidence="4" id="KW-0677">Repeat</keyword>
<dbReference type="Gene3D" id="3.30.70.20">
    <property type="match status" value="2"/>
</dbReference>
<accession>A0A9D6V2C8</accession>
<dbReference type="InterPro" id="IPR017896">
    <property type="entry name" value="4Fe4S_Fe-S-bd"/>
</dbReference>
<evidence type="ECO:0000256" key="1">
    <source>
        <dbReference type="ARBA" id="ARBA00001966"/>
    </source>
</evidence>
<dbReference type="InterPro" id="IPR017900">
    <property type="entry name" value="4Fe4S_Fe_S_CS"/>
</dbReference>
<name>A0A9D6V2C8_9BACT</name>
<feature type="domain" description="4Fe-4S ferredoxin-type" evidence="7">
    <location>
        <begin position="36"/>
        <end position="65"/>
    </location>
</feature>
<keyword evidence="3" id="KW-0479">Metal-binding</keyword>
<dbReference type="SUPFAM" id="SSF54862">
    <property type="entry name" value="4Fe-4S ferredoxins"/>
    <property type="match status" value="1"/>
</dbReference>
<dbReference type="NCBIfam" id="TIGR02179">
    <property type="entry name" value="PorD_KorD"/>
    <property type="match status" value="1"/>
</dbReference>
<dbReference type="PANTHER" id="PTHR43724">
    <property type="entry name" value="PYRUVATE SYNTHASE SUBUNIT PORD"/>
    <property type="match status" value="1"/>
</dbReference>
<keyword evidence="2" id="KW-0004">4Fe-4S</keyword>
<dbReference type="PANTHER" id="PTHR43724:SF1">
    <property type="entry name" value="PYRUVATE SYNTHASE SUBUNIT PORD"/>
    <property type="match status" value="1"/>
</dbReference>
<organism evidence="8 9">
    <name type="scientific">Desulfomonile tiedjei</name>
    <dbReference type="NCBI Taxonomy" id="2358"/>
    <lineage>
        <taxon>Bacteria</taxon>
        <taxon>Pseudomonadati</taxon>
        <taxon>Thermodesulfobacteriota</taxon>
        <taxon>Desulfomonilia</taxon>
        <taxon>Desulfomonilales</taxon>
        <taxon>Desulfomonilaceae</taxon>
        <taxon>Desulfomonile</taxon>
    </lineage>
</organism>